<evidence type="ECO:0000256" key="2">
    <source>
        <dbReference type="SAM" id="MobiDB-lite"/>
    </source>
</evidence>
<dbReference type="EMBL" id="CAUWAG010000008">
    <property type="protein sequence ID" value="CAJ2506287.1"/>
    <property type="molecule type" value="Genomic_DNA"/>
</dbReference>
<feature type="compositionally biased region" description="Acidic residues" evidence="2">
    <location>
        <begin position="36"/>
        <end position="45"/>
    </location>
</feature>
<dbReference type="AlphaFoldDB" id="A0AAI8YIT2"/>
<protein>
    <submittedName>
        <fullName evidence="3">Uu.00g004170.m01.CDS01</fullName>
    </submittedName>
</protein>
<feature type="compositionally biased region" description="Basic residues" evidence="2">
    <location>
        <begin position="144"/>
        <end position="158"/>
    </location>
</feature>
<feature type="coiled-coil region" evidence="1">
    <location>
        <begin position="427"/>
        <end position="454"/>
    </location>
</feature>
<sequence>MPDALAHNFAADNHANGRWTKHQNTAFDQGQFLPVADDEEDESDESSSVVTAGSGSGDTPTHESALGDVGDDDDEDDDMAEVTDPNPVAVIGSDVTSSTFAPESGYDDRSQAFQILPSASGLGRRSIGLNAAGMPKQLRGPRGPYKKSGKPRASRASKRSGPPRPRGPRQHGVRSLAKWHEGAPDEHVQAQPDLVFTDQSLTMPLDGPELHRTMLAIEADDTLCFKMRWHVARHLRRTYTKLRTPITQLFTSRIRTRYYHVKTGTPYNRLDFEAMRALMGFRRDQPGWADESRFKMLQVAYEQFGWDEVITDANVDDVLLEAGVPLEYFQRAPRVDRAAFDPAAFGISLAPVVSPIEFVREVQQPLQPAVGGGMSNGLFQFRPFVEQRRTKLPSASRAETETETPKLDPPPFHVDPGSSDTNVARVLLHMYEELRNLRTEVRELKEASHAEREVNESIAALREAEVLRERQLRETLLGEMSELRELVVERGRNKRKRSERAE</sequence>
<organism evidence="3 4">
    <name type="scientific">Anthostomella pinea</name>
    <dbReference type="NCBI Taxonomy" id="933095"/>
    <lineage>
        <taxon>Eukaryota</taxon>
        <taxon>Fungi</taxon>
        <taxon>Dikarya</taxon>
        <taxon>Ascomycota</taxon>
        <taxon>Pezizomycotina</taxon>
        <taxon>Sordariomycetes</taxon>
        <taxon>Xylariomycetidae</taxon>
        <taxon>Xylariales</taxon>
        <taxon>Xylariaceae</taxon>
        <taxon>Anthostomella</taxon>
    </lineage>
</organism>
<dbReference type="Proteomes" id="UP001295740">
    <property type="component" value="Unassembled WGS sequence"/>
</dbReference>
<accession>A0AAI8YIT2</accession>
<evidence type="ECO:0000313" key="3">
    <source>
        <dbReference type="EMBL" id="CAJ2506287.1"/>
    </source>
</evidence>
<feature type="region of interest" description="Disordered" evidence="2">
    <location>
        <begin position="390"/>
        <end position="419"/>
    </location>
</feature>
<reference evidence="3" key="1">
    <citation type="submission" date="2023-10" db="EMBL/GenBank/DDBJ databases">
        <authorList>
            <person name="Hackl T."/>
        </authorList>
    </citation>
    <scope>NUCLEOTIDE SEQUENCE</scope>
</reference>
<name>A0AAI8YIT2_9PEZI</name>
<feature type="compositionally biased region" description="Acidic residues" evidence="2">
    <location>
        <begin position="69"/>
        <end position="81"/>
    </location>
</feature>
<evidence type="ECO:0000313" key="4">
    <source>
        <dbReference type="Proteomes" id="UP001295740"/>
    </source>
</evidence>
<feature type="region of interest" description="Disordered" evidence="2">
    <location>
        <begin position="123"/>
        <end position="184"/>
    </location>
</feature>
<proteinExistence type="predicted"/>
<feature type="region of interest" description="Disordered" evidence="2">
    <location>
        <begin position="1"/>
        <end position="106"/>
    </location>
</feature>
<comment type="caution">
    <text evidence="3">The sequence shown here is derived from an EMBL/GenBank/DDBJ whole genome shotgun (WGS) entry which is preliminary data.</text>
</comment>
<evidence type="ECO:0000256" key="1">
    <source>
        <dbReference type="SAM" id="Coils"/>
    </source>
</evidence>
<keyword evidence="1" id="KW-0175">Coiled coil</keyword>
<gene>
    <name evidence="3" type="ORF">KHLLAP_LOCUS6755</name>
</gene>
<keyword evidence="4" id="KW-1185">Reference proteome</keyword>